<reference evidence="1 2" key="1">
    <citation type="submission" date="2019-12" db="EMBL/GenBank/DDBJ databases">
        <authorList>
            <person name="Reyes-Prieto M."/>
        </authorList>
    </citation>
    <scope>NUCLEOTIDE SEQUENCE [LARGE SCALE GENOMIC DNA]</scope>
    <source>
        <strain evidence="1">HF14-78462</strain>
    </source>
</reference>
<dbReference type="RefSeq" id="WP_159600929.1">
    <property type="nucleotide sequence ID" value="NZ_CACSAS010000001.1"/>
</dbReference>
<gene>
    <name evidence="1" type="ORF">STARVERO_03889</name>
</gene>
<accession>A0A5S9Q1J8</accession>
<name>A0A5S9Q1J8_9HYPH</name>
<evidence type="ECO:0000313" key="1">
    <source>
        <dbReference type="EMBL" id="CAA0110932.1"/>
    </source>
</evidence>
<keyword evidence="2" id="KW-1185">Reference proteome</keyword>
<dbReference type="AlphaFoldDB" id="A0A5S9Q1J8"/>
<protein>
    <submittedName>
        <fullName evidence="1">Uncharacterized protein</fullName>
    </submittedName>
</protein>
<dbReference type="EMBL" id="CACSAS010000001">
    <property type="protein sequence ID" value="CAA0110932.1"/>
    <property type="molecule type" value="Genomic_DNA"/>
</dbReference>
<evidence type="ECO:0000313" key="2">
    <source>
        <dbReference type="Proteomes" id="UP000433050"/>
    </source>
</evidence>
<organism evidence="1 2">
    <name type="scientific">Starkeya nomas</name>
    <dbReference type="NCBI Taxonomy" id="2666134"/>
    <lineage>
        <taxon>Bacteria</taxon>
        <taxon>Pseudomonadati</taxon>
        <taxon>Pseudomonadota</taxon>
        <taxon>Alphaproteobacteria</taxon>
        <taxon>Hyphomicrobiales</taxon>
        <taxon>Xanthobacteraceae</taxon>
        <taxon>Starkeya</taxon>
    </lineage>
</organism>
<proteinExistence type="predicted"/>
<sequence length="139" mass="15451">MTDAAATDTRAETRELQRIRLHLARSKDFPDGSARHGYEFVAPLDASGHIDAEAWKDVREACTVTRFWGNDTPESGYLVRRAGGVSGASWVFDYEQNASDDDETGYRFGDHAFAPGEYVSLRDEDGEMHTFVVFSVVPA</sequence>
<dbReference type="Proteomes" id="UP000433050">
    <property type="component" value="Unassembled WGS sequence"/>
</dbReference>